<sequence length="933" mass="105901">MIKWKLCRQRFGNEEYDIVEGTNLTIGRGFDNKIILPSIVVSRNHCVIKVQENEVTITDLKSSNGIYVGLKKIPPNVPKSLCNNDLIGIGWTFGAQTTNVKDNDKYVFKLVEQSQNIPIKNRIQFQSEEESNDSKISLKRKLSLVSKEESIDNEITETSLDKVDESKNVLPEINSASHLNGNSPVTKWRKCDNRKENVSDDVNVENNDLEYEAFSIKQEYLANDEPIQVDSDSDSEAENWMLRLSQSSPGKPFIKIARKEKETCPEETSYSQWDDDDVIITEEEVYSDDLITIPWDNTESSNCNKQIGDLESCNKQQLNENNIASTEECQDKVDSIVTEPCHIPTNIDLNLHRNDSSPKRVQVIEPLSHPSRKKSHSAGSKSKSKYKKESKSKCNKSISKHKISHTQKEERKKKLKELASKDKESVDFLTNSTNTLTKPVVSVKNTNSNRGAFLTNAVEASIKLKKRKESPKRTKNTKSVNTEENILSIEVNKNENKISVEEDKPSKIKESRKSKGRRKSSSKRQETEKPKESVTKKVVKLTDTDFLFSGKPISKVEPLPPKKKVRFSTTPPDVHEFQIEPGNQLKKTSTIKTTLVDIRQSPVFSLEKITLMKVLRWNPHWLTEQTSNPEPPPILGHQNTPMAILTSFNSHKQYVQLVGDLLLMEIWECLTQSFIRSANEKRLEMRIEHLPPLPQTERCYELFNLSVNISMPTSEAKSAVRTGEVLMVEFGPEEAKTCRFFFVHRKMRMLRNGQLLIATRLAYIQNELHLFESMEYLCGSPLCEAILKPEPKHFQINENNTLLKMNTQWTSTLNESQKRAVKLSVSAALNDRPFIQMVQGPPGTGKSSVICAIVMAYLYDTATRVRERGKLLICATRASGANEVEACGVCRLAAALSSLTTPRGLSLAIITPYAAHRDLIRNSHYKLFKINNY</sequence>
<dbReference type="InterPro" id="IPR000253">
    <property type="entry name" value="FHA_dom"/>
</dbReference>
<feature type="domain" description="FHA" evidence="6">
    <location>
        <begin position="24"/>
        <end position="73"/>
    </location>
</feature>
<dbReference type="Gene3D" id="3.40.50.300">
    <property type="entry name" value="P-loop containing nucleotide triphosphate hydrolases"/>
    <property type="match status" value="1"/>
</dbReference>
<evidence type="ECO:0000313" key="8">
    <source>
        <dbReference type="Proteomes" id="UP000324832"/>
    </source>
</evidence>
<dbReference type="SUPFAM" id="SSF49879">
    <property type="entry name" value="SMAD/FHA domain"/>
    <property type="match status" value="1"/>
</dbReference>
<keyword evidence="3" id="KW-0347">Helicase</keyword>
<dbReference type="SMART" id="SM00240">
    <property type="entry name" value="FHA"/>
    <property type="match status" value="1"/>
</dbReference>
<evidence type="ECO:0000256" key="5">
    <source>
        <dbReference type="SAM" id="MobiDB-lite"/>
    </source>
</evidence>
<reference evidence="7 8" key="1">
    <citation type="submission" date="2017-07" db="EMBL/GenBank/DDBJ databases">
        <authorList>
            <person name="Talla V."/>
            <person name="Backstrom N."/>
        </authorList>
    </citation>
    <scope>NUCLEOTIDE SEQUENCE [LARGE SCALE GENOMIC DNA]</scope>
</reference>
<dbReference type="PANTHER" id="PTHR43788:SF16">
    <property type="entry name" value="HELICASE WITH ZINC FINGER 2"/>
    <property type="match status" value="1"/>
</dbReference>
<feature type="compositionally biased region" description="Basic residues" evidence="5">
    <location>
        <begin position="393"/>
        <end position="405"/>
    </location>
</feature>
<dbReference type="GO" id="GO:0016787">
    <property type="term" value="F:hydrolase activity"/>
    <property type="evidence" value="ECO:0007669"/>
    <property type="project" value="UniProtKB-KW"/>
</dbReference>
<feature type="compositionally biased region" description="Basic residues" evidence="5">
    <location>
        <begin position="370"/>
        <end position="386"/>
    </location>
</feature>
<dbReference type="GO" id="GO:0043139">
    <property type="term" value="F:5'-3' DNA helicase activity"/>
    <property type="evidence" value="ECO:0007669"/>
    <property type="project" value="TreeGrafter"/>
</dbReference>
<accession>A0A5E4R0Y8</accession>
<dbReference type="InterPro" id="IPR027417">
    <property type="entry name" value="P-loop_NTPase"/>
</dbReference>
<feature type="region of interest" description="Disordered" evidence="5">
    <location>
        <begin position="497"/>
        <end position="536"/>
    </location>
</feature>
<evidence type="ECO:0000256" key="1">
    <source>
        <dbReference type="ARBA" id="ARBA00022741"/>
    </source>
</evidence>
<dbReference type="InterPro" id="IPR050534">
    <property type="entry name" value="Coronavir_polyprotein_1ab"/>
</dbReference>
<feature type="region of interest" description="Disordered" evidence="5">
    <location>
        <begin position="363"/>
        <end position="426"/>
    </location>
</feature>
<protein>
    <recommendedName>
        <fullName evidence="6">FHA domain-containing protein</fullName>
    </recommendedName>
</protein>
<proteinExistence type="predicted"/>
<name>A0A5E4R0Y8_9NEOP</name>
<dbReference type="Pfam" id="PF00498">
    <property type="entry name" value="FHA"/>
    <property type="match status" value="1"/>
</dbReference>
<dbReference type="SUPFAM" id="SSF52540">
    <property type="entry name" value="P-loop containing nucleoside triphosphate hydrolases"/>
    <property type="match status" value="1"/>
</dbReference>
<keyword evidence="4" id="KW-0067">ATP-binding</keyword>
<dbReference type="GO" id="GO:0005524">
    <property type="term" value="F:ATP binding"/>
    <property type="evidence" value="ECO:0007669"/>
    <property type="project" value="UniProtKB-KW"/>
</dbReference>
<evidence type="ECO:0000256" key="2">
    <source>
        <dbReference type="ARBA" id="ARBA00022801"/>
    </source>
</evidence>
<feature type="compositionally biased region" description="Basic and acidic residues" evidence="5">
    <location>
        <begin position="523"/>
        <end position="536"/>
    </location>
</feature>
<dbReference type="Pfam" id="PF13086">
    <property type="entry name" value="AAA_11"/>
    <property type="match status" value="1"/>
</dbReference>
<dbReference type="InterPro" id="IPR008984">
    <property type="entry name" value="SMAD_FHA_dom_sf"/>
</dbReference>
<dbReference type="PROSITE" id="PS50006">
    <property type="entry name" value="FHA_DOMAIN"/>
    <property type="match status" value="1"/>
</dbReference>
<feature type="compositionally biased region" description="Basic and acidic residues" evidence="5">
    <location>
        <begin position="497"/>
        <end position="513"/>
    </location>
</feature>
<evidence type="ECO:0000259" key="6">
    <source>
        <dbReference type="PROSITE" id="PS50006"/>
    </source>
</evidence>
<dbReference type="PANTHER" id="PTHR43788">
    <property type="entry name" value="DNA2/NAM7 HELICASE FAMILY MEMBER"/>
    <property type="match status" value="1"/>
</dbReference>
<feature type="compositionally biased region" description="Basic and acidic residues" evidence="5">
    <location>
        <begin position="406"/>
        <end position="426"/>
    </location>
</feature>
<keyword evidence="8" id="KW-1185">Reference proteome</keyword>
<evidence type="ECO:0000256" key="3">
    <source>
        <dbReference type="ARBA" id="ARBA00022806"/>
    </source>
</evidence>
<organism evidence="7 8">
    <name type="scientific">Leptidea sinapis</name>
    <dbReference type="NCBI Taxonomy" id="189913"/>
    <lineage>
        <taxon>Eukaryota</taxon>
        <taxon>Metazoa</taxon>
        <taxon>Ecdysozoa</taxon>
        <taxon>Arthropoda</taxon>
        <taxon>Hexapoda</taxon>
        <taxon>Insecta</taxon>
        <taxon>Pterygota</taxon>
        <taxon>Neoptera</taxon>
        <taxon>Endopterygota</taxon>
        <taxon>Lepidoptera</taxon>
        <taxon>Glossata</taxon>
        <taxon>Ditrysia</taxon>
        <taxon>Papilionoidea</taxon>
        <taxon>Pieridae</taxon>
        <taxon>Dismorphiinae</taxon>
        <taxon>Leptidea</taxon>
    </lineage>
</organism>
<dbReference type="AlphaFoldDB" id="A0A5E4R0Y8"/>
<dbReference type="Proteomes" id="UP000324832">
    <property type="component" value="Unassembled WGS sequence"/>
</dbReference>
<dbReference type="Gene3D" id="2.60.200.20">
    <property type="match status" value="1"/>
</dbReference>
<evidence type="ECO:0000313" key="7">
    <source>
        <dbReference type="EMBL" id="VVD03167.1"/>
    </source>
</evidence>
<gene>
    <name evidence="7" type="ORF">LSINAPIS_LOCUS13215</name>
</gene>
<evidence type="ECO:0000256" key="4">
    <source>
        <dbReference type="ARBA" id="ARBA00022840"/>
    </source>
</evidence>
<keyword evidence="2" id="KW-0378">Hydrolase</keyword>
<keyword evidence="1" id="KW-0547">Nucleotide-binding</keyword>
<dbReference type="InterPro" id="IPR041677">
    <property type="entry name" value="DNA2/NAM7_AAA_11"/>
</dbReference>
<dbReference type="EMBL" id="FZQP02006665">
    <property type="protein sequence ID" value="VVD03167.1"/>
    <property type="molecule type" value="Genomic_DNA"/>
</dbReference>